<dbReference type="PANTHER" id="PTHR30146">
    <property type="entry name" value="LACI-RELATED TRANSCRIPTIONAL REPRESSOR"/>
    <property type="match status" value="1"/>
</dbReference>
<dbReference type="GO" id="GO:0000976">
    <property type="term" value="F:transcription cis-regulatory region binding"/>
    <property type="evidence" value="ECO:0007669"/>
    <property type="project" value="TreeGrafter"/>
</dbReference>
<dbReference type="InterPro" id="IPR028082">
    <property type="entry name" value="Peripla_BP_I"/>
</dbReference>
<dbReference type="InterPro" id="IPR001761">
    <property type="entry name" value="Peripla_BP/Lac1_sug-bd_dom"/>
</dbReference>
<dbReference type="Pfam" id="PF00532">
    <property type="entry name" value="Peripla_BP_1"/>
    <property type="match status" value="1"/>
</dbReference>
<evidence type="ECO:0000256" key="1">
    <source>
        <dbReference type="ARBA" id="ARBA00022491"/>
    </source>
</evidence>
<name>D0I4H3_GRIHO</name>
<keyword evidence="3" id="KW-0238">DNA-binding</keyword>
<dbReference type="PROSITE" id="PS50932">
    <property type="entry name" value="HTH_LACI_2"/>
    <property type="match status" value="1"/>
</dbReference>
<dbReference type="SUPFAM" id="SSF47413">
    <property type="entry name" value="lambda repressor-like DNA-binding domains"/>
    <property type="match status" value="1"/>
</dbReference>
<dbReference type="PROSITE" id="PS00356">
    <property type="entry name" value="HTH_LACI_1"/>
    <property type="match status" value="1"/>
</dbReference>
<proteinExistence type="predicted"/>
<evidence type="ECO:0000256" key="2">
    <source>
        <dbReference type="ARBA" id="ARBA00023015"/>
    </source>
</evidence>
<dbReference type="Gene3D" id="1.10.260.40">
    <property type="entry name" value="lambda repressor-like DNA-binding domains"/>
    <property type="match status" value="1"/>
</dbReference>
<sequence>MAVNQRAGYGSPKKATVIDVAKAAGVSKSTVSLVLRGGTGVKADTIDKVNRAIRELDYVYNRDAAGLRSRESNLVAIVANDLANPYLAQVIIALEQELEQQGYMPVVVNINESVERQRTMVTSLKEHNVTGFFMTPAPGTQPEWLAGLASVTQPVVCLMRDVEGSGLPTVMPDNEQGMYLATRHLIRLGHTRLAFVGGVTAISDYHGRKAGFLKAMQEAGLTVKSSDIEPGSTKRKGGTVAIHRVLDRDPSITGVICFTDVIAYGVYSALQDRGLTPGKDIAVVGFDDLEDSRLMSPALTTVRVRAGDIGQMACKCLQQWRENQKVPGNALVGVELVVRSSCCSVVG</sequence>
<dbReference type="GeneID" id="58895581"/>
<dbReference type="SMART" id="SM00354">
    <property type="entry name" value="HTH_LACI"/>
    <property type="match status" value="1"/>
</dbReference>
<dbReference type="InterPro" id="IPR000843">
    <property type="entry name" value="HTH_LacI"/>
</dbReference>
<dbReference type="GO" id="GO:0003700">
    <property type="term" value="F:DNA-binding transcription factor activity"/>
    <property type="evidence" value="ECO:0007669"/>
    <property type="project" value="TreeGrafter"/>
</dbReference>
<evidence type="ECO:0000256" key="4">
    <source>
        <dbReference type="ARBA" id="ARBA00023163"/>
    </source>
</evidence>
<keyword evidence="4" id="KW-0804">Transcription</keyword>
<dbReference type="Pfam" id="PF00356">
    <property type="entry name" value="LacI"/>
    <property type="match status" value="1"/>
</dbReference>
<dbReference type="AlphaFoldDB" id="D0I4H3"/>
<protein>
    <submittedName>
        <fullName evidence="6">Transcriptional regulator LacI family</fullName>
    </submittedName>
</protein>
<dbReference type="Gene3D" id="3.40.50.2300">
    <property type="match status" value="2"/>
</dbReference>
<keyword evidence="1" id="KW-0678">Repressor</keyword>
<keyword evidence="2" id="KW-0805">Transcription regulation</keyword>
<feature type="domain" description="HTH lacI-type" evidence="5">
    <location>
        <begin position="15"/>
        <end position="69"/>
    </location>
</feature>
<dbReference type="CDD" id="cd06289">
    <property type="entry name" value="PBP1_MalI-like"/>
    <property type="match status" value="1"/>
</dbReference>
<dbReference type="eggNOG" id="COG1609">
    <property type="taxonomic scope" value="Bacteria"/>
</dbReference>
<organism evidence="6 7">
    <name type="scientific">Grimontia hollisae CIP 101886</name>
    <dbReference type="NCBI Taxonomy" id="675812"/>
    <lineage>
        <taxon>Bacteria</taxon>
        <taxon>Pseudomonadati</taxon>
        <taxon>Pseudomonadota</taxon>
        <taxon>Gammaproteobacteria</taxon>
        <taxon>Vibrionales</taxon>
        <taxon>Vibrionaceae</taxon>
        <taxon>Grimontia</taxon>
    </lineage>
</organism>
<accession>D0I4H3</accession>
<dbReference type="Proteomes" id="UP000003604">
    <property type="component" value="Unassembled WGS sequence"/>
</dbReference>
<dbReference type="InterPro" id="IPR010982">
    <property type="entry name" value="Lambda_DNA-bd_dom_sf"/>
</dbReference>
<evidence type="ECO:0000313" key="7">
    <source>
        <dbReference type="Proteomes" id="UP000003604"/>
    </source>
</evidence>
<dbReference type="CDD" id="cd01392">
    <property type="entry name" value="HTH_LacI"/>
    <property type="match status" value="1"/>
</dbReference>
<reference evidence="6 7" key="1">
    <citation type="submission" date="2009-10" db="EMBL/GenBank/DDBJ databases">
        <authorList>
            <consortium name="Los Alamos National Laboratory (LANL)"/>
            <consortium name="National Microbial Pathogen Data Resource (NMPDR)"/>
            <person name="Saunders E.H."/>
            <person name="Munk A.C."/>
            <person name="Tapia R."/>
            <person name="Green L."/>
            <person name="Rogers Y."/>
            <person name="Detter J.C."/>
            <person name="Bruce D."/>
            <person name="Brettin T.S."/>
            <person name="Colwell R.R."/>
            <person name="Huq A."/>
            <person name="Grim C.J."/>
            <person name="Hasan N.A."/>
            <person name="Bartels D."/>
            <person name="Vonstein V."/>
        </authorList>
    </citation>
    <scope>NUCLEOTIDE SEQUENCE [LARGE SCALE GENOMIC DNA]</scope>
    <source>
        <strain evidence="6 7">CIP 101886</strain>
    </source>
</reference>
<dbReference type="SUPFAM" id="SSF53822">
    <property type="entry name" value="Periplasmic binding protein-like I"/>
    <property type="match status" value="1"/>
</dbReference>
<comment type="caution">
    <text evidence="6">The sequence shown here is derived from an EMBL/GenBank/DDBJ whole genome shotgun (WGS) entry which is preliminary data.</text>
</comment>
<dbReference type="RefSeq" id="WP_005501848.1">
    <property type="nucleotide sequence ID" value="NZ_ADAQ01000009.1"/>
</dbReference>
<evidence type="ECO:0000313" key="6">
    <source>
        <dbReference type="EMBL" id="EEY73390.1"/>
    </source>
</evidence>
<dbReference type="PANTHER" id="PTHR30146:SF148">
    <property type="entry name" value="HTH-TYPE TRANSCRIPTIONAL REPRESSOR PURR-RELATED"/>
    <property type="match status" value="1"/>
</dbReference>
<keyword evidence="7" id="KW-1185">Reference proteome</keyword>
<evidence type="ECO:0000259" key="5">
    <source>
        <dbReference type="PROSITE" id="PS50932"/>
    </source>
</evidence>
<evidence type="ECO:0000256" key="3">
    <source>
        <dbReference type="ARBA" id="ARBA00023125"/>
    </source>
</evidence>
<dbReference type="EMBL" id="ADAQ01000009">
    <property type="protein sequence ID" value="EEY73390.1"/>
    <property type="molecule type" value="Genomic_DNA"/>
</dbReference>
<gene>
    <name evidence="6" type="ORF">VHA_000638</name>
</gene>